<organism evidence="1 2">
    <name type="scientific">Cupriavidus gilardii J11</name>
    <dbReference type="NCBI Taxonomy" id="936133"/>
    <lineage>
        <taxon>Bacteria</taxon>
        <taxon>Pseudomonadati</taxon>
        <taxon>Pseudomonadota</taxon>
        <taxon>Betaproteobacteria</taxon>
        <taxon>Burkholderiales</taxon>
        <taxon>Burkholderiaceae</taxon>
        <taxon>Cupriavidus</taxon>
    </lineage>
</organism>
<dbReference type="Proteomes" id="UP000318141">
    <property type="component" value="Unassembled WGS sequence"/>
</dbReference>
<accession>A0A562BRR4</accession>
<proteinExistence type="predicted"/>
<name>A0A562BRR4_9BURK</name>
<dbReference type="EMBL" id="VLJN01000007">
    <property type="protein sequence ID" value="TWG87976.1"/>
    <property type="molecule type" value="Genomic_DNA"/>
</dbReference>
<evidence type="ECO:0000313" key="2">
    <source>
        <dbReference type="Proteomes" id="UP000318141"/>
    </source>
</evidence>
<comment type="caution">
    <text evidence="1">The sequence shown here is derived from an EMBL/GenBank/DDBJ whole genome shotgun (WGS) entry which is preliminary data.</text>
</comment>
<protein>
    <submittedName>
        <fullName evidence="1">Uncharacterized protein</fullName>
    </submittedName>
</protein>
<evidence type="ECO:0000313" key="1">
    <source>
        <dbReference type="EMBL" id="TWG87976.1"/>
    </source>
</evidence>
<reference evidence="1 2" key="1">
    <citation type="submission" date="2019-07" db="EMBL/GenBank/DDBJ databases">
        <title>Genome sequencing of lignin-degrading bacterial isolates.</title>
        <authorList>
            <person name="Gladden J."/>
        </authorList>
    </citation>
    <scope>NUCLEOTIDE SEQUENCE [LARGE SCALE GENOMIC DNA]</scope>
    <source>
        <strain evidence="1 2">J11</strain>
    </source>
</reference>
<sequence length="245" mass="24997">MKTNLVVSHDEIASNPGYYEATPRSRATKAGVNPAHWIGEVAGGTALLPAAQVPMCMRMTNSVYHLQGLTSNAETVGLGINDYACSIDMAVVTLGGVSGSPPANSLPVGNGQLMAANAIGVAPVEGSTVDGAMPPESPQPAPDIASPGHPLMVRVRAENFNDALTVSNFTLVDSGGTTIPGRVLIPSNAQTGTTVSGAQVDSMLYPGVAFFLPLAPLASGKTYTATFAGARNGTPISKSWSFATN</sequence>
<gene>
    <name evidence="1" type="ORF">L602_001500001090</name>
</gene>
<dbReference type="AlphaFoldDB" id="A0A562BRR4"/>
<keyword evidence="2" id="KW-1185">Reference proteome</keyword>